<dbReference type="AlphaFoldDB" id="A0A495P080"/>
<sequence length="185" mass="21845">MLDQLDKWDRELFVYLNSLGIEEYDNFWIFVTNIKHWIPLYLLFFVLFFIAFHKKKALFNSAFLLSAFLTTLAFTNFVKGIAARLRPNNDPELLDIIRILQSPTNYSFFSGHASSSFVVTTFVVLSLREKYKWIYIFYIWPITFVLSRVYVGVHYPLDLIVGAIVGFLFGYGFYKLYLLAGKRFY</sequence>
<accession>A0A495P080</accession>
<feature type="transmembrane region" description="Helical" evidence="1">
    <location>
        <begin position="105"/>
        <end position="127"/>
    </location>
</feature>
<comment type="caution">
    <text evidence="3">The sequence shown here is derived from an EMBL/GenBank/DDBJ whole genome shotgun (WGS) entry which is preliminary data.</text>
</comment>
<dbReference type="Gene3D" id="1.20.144.10">
    <property type="entry name" value="Phosphatidic acid phosphatase type 2/haloperoxidase"/>
    <property type="match status" value="1"/>
</dbReference>
<evidence type="ECO:0000313" key="4">
    <source>
        <dbReference type="Proteomes" id="UP000276282"/>
    </source>
</evidence>
<keyword evidence="1" id="KW-0472">Membrane</keyword>
<evidence type="ECO:0000256" key="1">
    <source>
        <dbReference type="SAM" id="Phobius"/>
    </source>
</evidence>
<dbReference type="GO" id="GO:0042392">
    <property type="term" value="F:sphingosine-1-phosphate phosphatase activity"/>
    <property type="evidence" value="ECO:0007669"/>
    <property type="project" value="TreeGrafter"/>
</dbReference>
<proteinExistence type="predicted"/>
<dbReference type="SMART" id="SM00014">
    <property type="entry name" value="acidPPc"/>
    <property type="match status" value="1"/>
</dbReference>
<dbReference type="InterPro" id="IPR036938">
    <property type="entry name" value="PAP2/HPO_sf"/>
</dbReference>
<dbReference type="PANTHER" id="PTHR14969:SF13">
    <property type="entry name" value="AT30094P"/>
    <property type="match status" value="1"/>
</dbReference>
<name>A0A495P080_9FLAO</name>
<keyword evidence="4" id="KW-1185">Reference proteome</keyword>
<dbReference type="InterPro" id="IPR000326">
    <property type="entry name" value="PAP2/HPO"/>
</dbReference>
<feature type="transmembrane region" description="Helical" evidence="1">
    <location>
        <begin position="62"/>
        <end position="85"/>
    </location>
</feature>
<feature type="transmembrane region" description="Helical" evidence="1">
    <location>
        <begin position="134"/>
        <end position="153"/>
    </location>
</feature>
<dbReference type="PANTHER" id="PTHR14969">
    <property type="entry name" value="SPHINGOSINE-1-PHOSPHATE PHOSPHOHYDROLASE"/>
    <property type="match status" value="1"/>
</dbReference>
<keyword evidence="1" id="KW-0812">Transmembrane</keyword>
<feature type="transmembrane region" description="Helical" evidence="1">
    <location>
        <begin position="27"/>
        <end position="50"/>
    </location>
</feature>
<dbReference type="RefSeq" id="WP_121346757.1">
    <property type="nucleotide sequence ID" value="NZ_RBLG01000005.1"/>
</dbReference>
<dbReference type="SUPFAM" id="SSF48317">
    <property type="entry name" value="Acid phosphatase/Vanadium-dependent haloperoxidase"/>
    <property type="match status" value="1"/>
</dbReference>
<evidence type="ECO:0000259" key="2">
    <source>
        <dbReference type="SMART" id="SM00014"/>
    </source>
</evidence>
<dbReference type="Pfam" id="PF01569">
    <property type="entry name" value="PAP2"/>
    <property type="match status" value="1"/>
</dbReference>
<dbReference type="Proteomes" id="UP000276282">
    <property type="component" value="Unassembled WGS sequence"/>
</dbReference>
<dbReference type="EMBL" id="RBLG01000005">
    <property type="protein sequence ID" value="RKS43415.1"/>
    <property type="molecule type" value="Genomic_DNA"/>
</dbReference>
<gene>
    <name evidence="3" type="ORF">BC962_2971</name>
</gene>
<reference evidence="3 4" key="1">
    <citation type="submission" date="2018-10" db="EMBL/GenBank/DDBJ databases">
        <title>Genomic Encyclopedia of Archaeal and Bacterial Type Strains, Phase II (KMG-II): from individual species to whole genera.</title>
        <authorList>
            <person name="Goeker M."/>
        </authorList>
    </citation>
    <scope>NUCLEOTIDE SEQUENCE [LARGE SCALE GENOMIC DNA]</scope>
    <source>
        <strain evidence="3 4">DSM 19839</strain>
    </source>
</reference>
<feature type="transmembrane region" description="Helical" evidence="1">
    <location>
        <begin position="159"/>
        <end position="180"/>
    </location>
</feature>
<keyword evidence="1" id="KW-1133">Transmembrane helix</keyword>
<protein>
    <submittedName>
        <fullName evidence="3">Undecaprenyl-diphosphatase</fullName>
    </submittedName>
</protein>
<evidence type="ECO:0000313" key="3">
    <source>
        <dbReference type="EMBL" id="RKS43415.1"/>
    </source>
</evidence>
<organism evidence="3 4">
    <name type="scientific">Gillisia mitskevichiae</name>
    <dbReference type="NCBI Taxonomy" id="270921"/>
    <lineage>
        <taxon>Bacteria</taxon>
        <taxon>Pseudomonadati</taxon>
        <taxon>Bacteroidota</taxon>
        <taxon>Flavobacteriia</taxon>
        <taxon>Flavobacteriales</taxon>
        <taxon>Flavobacteriaceae</taxon>
        <taxon>Gillisia</taxon>
    </lineage>
</organism>
<feature type="domain" description="Phosphatidic acid phosphatase type 2/haloperoxidase" evidence="2">
    <location>
        <begin position="61"/>
        <end position="174"/>
    </location>
</feature>
<dbReference type="OrthoDB" id="9789113at2"/>